<dbReference type="AlphaFoldDB" id="A0A8A4U2M0"/>
<dbReference type="KEGG" id="scor:J3U87_10965"/>
<dbReference type="Gene3D" id="3.20.20.190">
    <property type="entry name" value="Phosphatidylinositol (PI) phosphodiesterase"/>
    <property type="match status" value="2"/>
</dbReference>
<dbReference type="InterPro" id="IPR030395">
    <property type="entry name" value="GP_PDE_dom"/>
</dbReference>
<gene>
    <name evidence="2" type="ORF">J3U87_10965</name>
</gene>
<dbReference type="Pfam" id="PF13449">
    <property type="entry name" value="Phytase-like"/>
    <property type="match status" value="2"/>
</dbReference>
<accession>A0A8A4U2M0</accession>
<dbReference type="InterPro" id="IPR017946">
    <property type="entry name" value="PLC-like_Pdiesterase_TIM-brl"/>
</dbReference>
<reference evidence="2" key="1">
    <citation type="submission" date="2021-03" db="EMBL/GenBank/DDBJ databases">
        <title>Acanthopleuribacteraceae sp. M133.</title>
        <authorList>
            <person name="Wang G."/>
        </authorList>
    </citation>
    <scope>NUCLEOTIDE SEQUENCE</scope>
    <source>
        <strain evidence="2">M133</strain>
    </source>
</reference>
<organism evidence="2 3">
    <name type="scientific">Sulfidibacter corallicola</name>
    <dbReference type="NCBI Taxonomy" id="2818388"/>
    <lineage>
        <taxon>Bacteria</taxon>
        <taxon>Pseudomonadati</taxon>
        <taxon>Acidobacteriota</taxon>
        <taxon>Holophagae</taxon>
        <taxon>Acanthopleuribacterales</taxon>
        <taxon>Acanthopleuribacteraceae</taxon>
        <taxon>Sulfidibacter</taxon>
    </lineage>
</organism>
<sequence>MNDLRPNNRSPHAHLTRLVAVLVLSAALLPACAQTLLRGRAVLPADSFAAGPDSGAHLGGTEFNGRKAPFSIGQPVQGFSSVLSNGDGTYSAMSDNGFGVMVNSPDYLLRVYRIRPNFKTARGGEGDIEVLSYFNLADPDGHIPFTITHHFTEARFLTGADFDIESFQRAADGTYWFGDEFGPFLLHTDARGRLLEAPIALPDLDNPGTDLRAPLNPHREEASAVRIMNAVRHHARMHGNEKEPVFSPWHVMFVDHDEQTNVGNRNQPPSGSGLTQADSEIFDVQSIQSAGYPVVCWTVNDKPRMLELMALGVDGIISDRPDLLLEAVREFDADGDGTAGDFLDDRGLIDIAKFDAQGHRGGRNQRPENTIPAMEVALDNLMTTLELDCGVTADGIPVLGHDPYLSSAKARRIDGQPYESADEVMLKDITSTELQQNYVADKLFRGPDQLNDAELAPASVGFFGDESRIYIVPTLQQVFDFVDYYVCYYRFGPGVSHPEAELRWRNARRVRFNIETKTNPRTDRDGKGNVFALRTIEAVPFARAVAGVVVDNSLTERADIQSFDFRTLLEVQVSFPSIRTVYLFGDFPKYDNSDLAGSDDGTNLQDQNGANTPWLAGMYWPYRVNDATDPTRVAFSGGFEGMALSPDGSTLYPLLEKPLTDQGGKRLLIHRFDLATKSYGNERYIYELDPRGTAIGEFIMYDPQYGLVIERDGSQGDLNGHKVIYQVQFPAEGAGNALIKKEVVDLLNVTDVGGITDNGPATDVGLGETFAFPFVTIESVVFFSPWMLGVLNDNNYPFSVGRHTGSGEPDDNEFVLIRLAEPLDVSRGVQTKTEEPLPESLR</sequence>
<dbReference type="PANTHER" id="PTHR37957">
    <property type="entry name" value="BLR7070 PROTEIN"/>
    <property type="match status" value="1"/>
</dbReference>
<dbReference type="SUPFAM" id="SSF51695">
    <property type="entry name" value="PLC-like phosphodiesterases"/>
    <property type="match status" value="2"/>
</dbReference>
<dbReference type="GO" id="GO:0006629">
    <property type="term" value="P:lipid metabolic process"/>
    <property type="evidence" value="ECO:0007669"/>
    <property type="project" value="InterPro"/>
</dbReference>
<proteinExistence type="predicted"/>
<keyword evidence="3" id="KW-1185">Reference proteome</keyword>
<protein>
    <submittedName>
        <fullName evidence="2">Esterase-like activity of phytase family protein</fullName>
    </submittedName>
</protein>
<evidence type="ECO:0000313" key="2">
    <source>
        <dbReference type="EMBL" id="QTD52975.1"/>
    </source>
</evidence>
<feature type="domain" description="GP-PDE" evidence="1">
    <location>
        <begin position="354"/>
        <end position="449"/>
    </location>
</feature>
<dbReference type="Pfam" id="PF03009">
    <property type="entry name" value="GDPD"/>
    <property type="match status" value="2"/>
</dbReference>
<evidence type="ECO:0000259" key="1">
    <source>
        <dbReference type="PROSITE" id="PS51704"/>
    </source>
</evidence>
<dbReference type="InterPro" id="IPR027372">
    <property type="entry name" value="Phytase-like_dom"/>
</dbReference>
<dbReference type="RefSeq" id="WP_237383074.1">
    <property type="nucleotide sequence ID" value="NZ_CP071793.1"/>
</dbReference>
<dbReference type="Proteomes" id="UP000663929">
    <property type="component" value="Chromosome"/>
</dbReference>
<dbReference type="PROSITE" id="PS51704">
    <property type="entry name" value="GP_PDE"/>
    <property type="match status" value="1"/>
</dbReference>
<dbReference type="PANTHER" id="PTHR37957:SF1">
    <property type="entry name" value="PHYTASE-LIKE DOMAIN-CONTAINING PROTEIN"/>
    <property type="match status" value="1"/>
</dbReference>
<evidence type="ECO:0000313" key="3">
    <source>
        <dbReference type="Proteomes" id="UP000663929"/>
    </source>
</evidence>
<dbReference type="GO" id="GO:0008081">
    <property type="term" value="F:phosphoric diester hydrolase activity"/>
    <property type="evidence" value="ECO:0007669"/>
    <property type="project" value="InterPro"/>
</dbReference>
<dbReference type="EMBL" id="CP071793">
    <property type="protein sequence ID" value="QTD52975.1"/>
    <property type="molecule type" value="Genomic_DNA"/>
</dbReference>
<name>A0A8A4U2M0_SULCO</name>